<evidence type="ECO:0000256" key="1">
    <source>
        <dbReference type="SAM" id="Phobius"/>
    </source>
</evidence>
<feature type="non-terminal residue" evidence="2">
    <location>
        <position position="45"/>
    </location>
</feature>
<gene>
    <name evidence="2" type="ORF">MNBD_NITROSPINAE05-441</name>
</gene>
<keyword evidence="1" id="KW-0472">Membrane</keyword>
<keyword evidence="1" id="KW-1133">Transmembrane helix</keyword>
<dbReference type="EMBL" id="UOGG01000141">
    <property type="protein sequence ID" value="VAX31065.1"/>
    <property type="molecule type" value="Genomic_DNA"/>
</dbReference>
<evidence type="ECO:0000313" key="2">
    <source>
        <dbReference type="EMBL" id="VAX31065.1"/>
    </source>
</evidence>
<proteinExistence type="predicted"/>
<protein>
    <submittedName>
        <fullName evidence="2">Uncharacterized protein</fullName>
    </submittedName>
</protein>
<name>A0A3B1DH79_9ZZZZ</name>
<feature type="transmembrane region" description="Helical" evidence="1">
    <location>
        <begin position="12"/>
        <end position="42"/>
    </location>
</feature>
<sequence length="45" mass="5034">MSFITIKQNFIVPGVIMIVLVLWFFKARGLAFIIATAAFVGLNDF</sequence>
<dbReference type="AlphaFoldDB" id="A0A3B1DH79"/>
<accession>A0A3B1DH79</accession>
<organism evidence="2">
    <name type="scientific">hydrothermal vent metagenome</name>
    <dbReference type="NCBI Taxonomy" id="652676"/>
    <lineage>
        <taxon>unclassified sequences</taxon>
        <taxon>metagenomes</taxon>
        <taxon>ecological metagenomes</taxon>
    </lineage>
</organism>
<reference evidence="2" key="1">
    <citation type="submission" date="2018-06" db="EMBL/GenBank/DDBJ databases">
        <authorList>
            <person name="Zhirakovskaya E."/>
        </authorList>
    </citation>
    <scope>NUCLEOTIDE SEQUENCE</scope>
</reference>
<keyword evidence="1" id="KW-0812">Transmembrane</keyword>